<keyword evidence="1" id="KW-0812">Transmembrane</keyword>
<name>A0A543PPY3_9MICO</name>
<sequence>MSNPIVPTGAEVPPDRMDDDLRALALKHLKAKRDLQAHAIAYVMVNLLLVGIWWVSGTGFFWPIFVLLGWGIGLAFNVWDVLSPEPGPAEVEAEMDRLRMRHG</sequence>
<evidence type="ECO:0000256" key="1">
    <source>
        <dbReference type="SAM" id="Phobius"/>
    </source>
</evidence>
<protein>
    <submittedName>
        <fullName evidence="3">2TM domain-containing protein</fullName>
    </submittedName>
</protein>
<gene>
    <name evidence="3" type="ORF">FHX52_2842</name>
</gene>
<comment type="caution">
    <text evidence="3">The sequence shown here is derived from an EMBL/GenBank/DDBJ whole genome shotgun (WGS) entry which is preliminary data.</text>
</comment>
<keyword evidence="1" id="KW-0472">Membrane</keyword>
<evidence type="ECO:0000313" key="4">
    <source>
        <dbReference type="Proteomes" id="UP000320085"/>
    </source>
</evidence>
<dbReference type="EMBL" id="VFQF01000002">
    <property type="protein sequence ID" value="TQN46136.1"/>
    <property type="molecule type" value="Genomic_DNA"/>
</dbReference>
<feature type="transmembrane region" description="Helical" evidence="1">
    <location>
        <begin position="35"/>
        <end position="54"/>
    </location>
</feature>
<evidence type="ECO:0000259" key="2">
    <source>
        <dbReference type="Pfam" id="PF13239"/>
    </source>
</evidence>
<keyword evidence="1" id="KW-1133">Transmembrane helix</keyword>
<dbReference type="InterPro" id="IPR025698">
    <property type="entry name" value="2TM_dom"/>
</dbReference>
<dbReference type="AlphaFoldDB" id="A0A543PPY3"/>
<dbReference type="Proteomes" id="UP000320085">
    <property type="component" value="Unassembled WGS sequence"/>
</dbReference>
<proteinExistence type="predicted"/>
<dbReference type="Pfam" id="PF13239">
    <property type="entry name" value="2TM"/>
    <property type="match status" value="1"/>
</dbReference>
<feature type="transmembrane region" description="Helical" evidence="1">
    <location>
        <begin position="60"/>
        <end position="79"/>
    </location>
</feature>
<feature type="domain" description="2TM" evidence="2">
    <location>
        <begin position="25"/>
        <end position="85"/>
    </location>
</feature>
<dbReference type="RefSeq" id="WP_221630603.1">
    <property type="nucleotide sequence ID" value="NZ_BAAAQC010000004.1"/>
</dbReference>
<organism evidence="3 4">
    <name type="scientific">Humibacillus xanthopallidus</name>
    <dbReference type="NCBI Taxonomy" id="412689"/>
    <lineage>
        <taxon>Bacteria</taxon>
        <taxon>Bacillati</taxon>
        <taxon>Actinomycetota</taxon>
        <taxon>Actinomycetes</taxon>
        <taxon>Micrococcales</taxon>
        <taxon>Intrasporangiaceae</taxon>
        <taxon>Humibacillus</taxon>
    </lineage>
</organism>
<evidence type="ECO:0000313" key="3">
    <source>
        <dbReference type="EMBL" id="TQN46136.1"/>
    </source>
</evidence>
<reference evidence="3 4" key="1">
    <citation type="submission" date="2019-06" db="EMBL/GenBank/DDBJ databases">
        <title>Sequencing the genomes of 1000 actinobacteria strains.</title>
        <authorList>
            <person name="Klenk H.-P."/>
        </authorList>
    </citation>
    <scope>NUCLEOTIDE SEQUENCE [LARGE SCALE GENOMIC DNA]</scope>
    <source>
        <strain evidence="3 4">DSM 21776</strain>
    </source>
</reference>
<accession>A0A543PPY3</accession>